<dbReference type="InterPro" id="IPR017473">
    <property type="entry name" value="Undecaprenyl-P_gluc_Ptfrase"/>
</dbReference>
<keyword evidence="5 7" id="KW-1133">Transmembrane helix</keyword>
<feature type="transmembrane region" description="Helical" evidence="7">
    <location>
        <begin position="12"/>
        <end position="29"/>
    </location>
</feature>
<evidence type="ECO:0000313" key="9">
    <source>
        <dbReference type="EMBL" id="MFD1314943.1"/>
    </source>
</evidence>
<dbReference type="GO" id="GO:0089702">
    <property type="term" value="F:undecaprenyl-phosphate glucose phosphotransferase activity"/>
    <property type="evidence" value="ECO:0007669"/>
    <property type="project" value="UniProtKB-EC"/>
</dbReference>
<dbReference type="EC" id="2.7.8.31" evidence="9"/>
<reference evidence="10" key="1">
    <citation type="journal article" date="2019" name="Int. J. Syst. Evol. Microbiol.">
        <title>The Global Catalogue of Microorganisms (GCM) 10K type strain sequencing project: providing services to taxonomists for standard genome sequencing and annotation.</title>
        <authorList>
            <consortium name="The Broad Institute Genomics Platform"/>
            <consortium name="The Broad Institute Genome Sequencing Center for Infectious Disease"/>
            <person name="Wu L."/>
            <person name="Ma J."/>
        </authorList>
    </citation>
    <scope>NUCLEOTIDE SEQUENCE [LARGE SCALE GENOMIC DNA]</scope>
    <source>
        <strain evidence="10">CCUG 61485</strain>
    </source>
</reference>
<evidence type="ECO:0000256" key="7">
    <source>
        <dbReference type="SAM" id="Phobius"/>
    </source>
</evidence>
<evidence type="ECO:0000256" key="5">
    <source>
        <dbReference type="ARBA" id="ARBA00022989"/>
    </source>
</evidence>
<dbReference type="Pfam" id="PF02397">
    <property type="entry name" value="Bac_transf"/>
    <property type="match status" value="1"/>
</dbReference>
<dbReference type="Pfam" id="PF13727">
    <property type="entry name" value="CoA_binding_3"/>
    <property type="match status" value="1"/>
</dbReference>
<keyword evidence="6 7" id="KW-0472">Membrane</keyword>
<dbReference type="InterPro" id="IPR017475">
    <property type="entry name" value="EPS_sugar_tfrase"/>
</dbReference>
<comment type="similarity">
    <text evidence="2">Belongs to the bacterial sugar transferase family.</text>
</comment>
<evidence type="ECO:0000313" key="10">
    <source>
        <dbReference type="Proteomes" id="UP001597201"/>
    </source>
</evidence>
<dbReference type="Gene3D" id="3.40.50.720">
    <property type="entry name" value="NAD(P)-binding Rossmann-like Domain"/>
    <property type="match status" value="1"/>
</dbReference>
<keyword evidence="4 7" id="KW-0812">Transmembrane</keyword>
<proteinExistence type="inferred from homology"/>
<dbReference type="PANTHER" id="PTHR30576:SF0">
    <property type="entry name" value="UNDECAPRENYL-PHOSPHATE N-ACETYLGALACTOSAMINYL 1-PHOSPHATE TRANSFERASE-RELATED"/>
    <property type="match status" value="1"/>
</dbReference>
<sequence>MKKRYSKYIAPIALFVNLLIVNSVLFLFFENSFGGEYYLVVNSVWLASAYFTNFYKFKRHSRVLDVYKHIFLQFLLFSIAYFAYFTLTSKEILVESHLRVLLLILLAIATFRSFYFAALQKYRALGGNYRKVVLMGNGVNIMNFSYFLGKHPEMGYQVMGFFNDTELPMKNYLGKIESSFSYMLKNDVDEIICSINDLSKDQIEKLIHFADNNLRVLKFLPDSDKIYTTKMEVEYFDCIPVLSLRKIPFDNPVNQLFKRSFDVLFSMFIIVFVLSWLTPLLFVLIKLESKGPLFFKQQRHGLKGNQFICYKFRSMFVNDTSEAEPATKSDCRVTTIGKFLRKTSIDELPQFINVLKGEMSIVGPRPHMLSQTEKYAKIVDKFMVRHMVKPGITGLAQTSGYRGEIEKNADMSNRVRFDIFYIENWSFLLDLKIMAKTVYNALRGDIKAY</sequence>
<organism evidence="9 10">
    <name type="scientific">Namhaeicola litoreus</name>
    <dbReference type="NCBI Taxonomy" id="1052145"/>
    <lineage>
        <taxon>Bacteria</taxon>
        <taxon>Pseudomonadati</taxon>
        <taxon>Bacteroidota</taxon>
        <taxon>Flavobacteriia</taxon>
        <taxon>Flavobacteriales</taxon>
        <taxon>Flavobacteriaceae</taxon>
        <taxon>Namhaeicola</taxon>
    </lineage>
</organism>
<dbReference type="EMBL" id="JBHTMY010000002">
    <property type="protein sequence ID" value="MFD1314943.1"/>
    <property type="molecule type" value="Genomic_DNA"/>
</dbReference>
<dbReference type="NCBIfam" id="TIGR03023">
    <property type="entry name" value="WcaJ_sugtrans"/>
    <property type="match status" value="1"/>
</dbReference>
<evidence type="ECO:0000256" key="3">
    <source>
        <dbReference type="ARBA" id="ARBA00022679"/>
    </source>
</evidence>
<dbReference type="PANTHER" id="PTHR30576">
    <property type="entry name" value="COLANIC BIOSYNTHESIS UDP-GLUCOSE LIPID CARRIER TRANSFERASE"/>
    <property type="match status" value="1"/>
</dbReference>
<keyword evidence="10" id="KW-1185">Reference proteome</keyword>
<comment type="caution">
    <text evidence="9">The sequence shown here is derived from an EMBL/GenBank/DDBJ whole genome shotgun (WGS) entry which is preliminary data.</text>
</comment>
<gene>
    <name evidence="9" type="ORF">ACFQ39_04900</name>
</gene>
<feature type="transmembrane region" description="Helical" evidence="7">
    <location>
        <begin position="66"/>
        <end position="87"/>
    </location>
</feature>
<dbReference type="NCBIfam" id="TIGR03025">
    <property type="entry name" value="EPS_sugtrans"/>
    <property type="match status" value="1"/>
</dbReference>
<evidence type="ECO:0000256" key="2">
    <source>
        <dbReference type="ARBA" id="ARBA00006464"/>
    </source>
</evidence>
<evidence type="ECO:0000256" key="4">
    <source>
        <dbReference type="ARBA" id="ARBA00022692"/>
    </source>
</evidence>
<dbReference type="Proteomes" id="UP001597201">
    <property type="component" value="Unassembled WGS sequence"/>
</dbReference>
<feature type="transmembrane region" description="Helical" evidence="7">
    <location>
        <begin position="35"/>
        <end position="54"/>
    </location>
</feature>
<feature type="domain" description="Bacterial sugar transferase" evidence="8">
    <location>
        <begin position="258"/>
        <end position="442"/>
    </location>
</feature>
<dbReference type="RefSeq" id="WP_377176868.1">
    <property type="nucleotide sequence ID" value="NZ_JBHTMY010000002.1"/>
</dbReference>
<dbReference type="InterPro" id="IPR003362">
    <property type="entry name" value="Bact_transf"/>
</dbReference>
<keyword evidence="3 9" id="KW-0808">Transferase</keyword>
<evidence type="ECO:0000256" key="6">
    <source>
        <dbReference type="ARBA" id="ARBA00023136"/>
    </source>
</evidence>
<evidence type="ECO:0000259" key="8">
    <source>
        <dbReference type="Pfam" id="PF02397"/>
    </source>
</evidence>
<feature type="transmembrane region" description="Helical" evidence="7">
    <location>
        <begin position="99"/>
        <end position="119"/>
    </location>
</feature>
<feature type="transmembrane region" description="Helical" evidence="7">
    <location>
        <begin position="263"/>
        <end position="285"/>
    </location>
</feature>
<comment type="subcellular location">
    <subcellularLocation>
        <location evidence="1">Membrane</location>
        <topology evidence="1">Multi-pass membrane protein</topology>
    </subcellularLocation>
</comment>
<evidence type="ECO:0000256" key="1">
    <source>
        <dbReference type="ARBA" id="ARBA00004141"/>
    </source>
</evidence>
<name>A0ABW3Y0E4_9FLAO</name>
<accession>A0ABW3Y0E4</accession>
<protein>
    <submittedName>
        <fullName evidence="9">Undecaprenyl-phosphate glucose phosphotransferase</fullName>
        <ecNumber evidence="9">2.7.8.31</ecNumber>
    </submittedName>
</protein>